<sequence length="163" mass="18527">MMPRRPPKLPSIEAQTIAFIDSCKRGSSIDRASLSYGGFYAYLRYDTRLEIAPRRILNDMLTVANVEIPLKLQRRRWFWRYLQLCAALNDGRILVESVVNPGLRMALQRHAGFEAVDFHGPSFLLRQSASIYGPAWMHVWPGGPQDHRSMPILQIEASTASAD</sequence>
<accession>D6CNC9</accession>
<keyword evidence="4" id="KW-1185">Reference proteome</keyword>
<reference evidence="2 4" key="4">
    <citation type="submission" date="2015-03" db="EMBL/GenBank/DDBJ databases">
        <authorList>
            <person name="Regsiter A."/>
            <person name="william w."/>
        </authorList>
    </citation>
    <scope>NUCLEOTIDE SEQUENCE [LARGE SCALE GENOMIC DNA]</scope>
    <source>
        <strain evidence="2 4">CB1</strain>
    </source>
</reference>
<dbReference type="EMBL" id="CTRI01000029">
    <property type="protein sequence ID" value="CQR37146.1"/>
    <property type="molecule type" value="Genomic_DNA"/>
</dbReference>
<evidence type="ECO:0000313" key="2">
    <source>
        <dbReference type="EMBL" id="CQR37146.1"/>
    </source>
</evidence>
<protein>
    <submittedName>
        <fullName evidence="1">Uncharacterized protein</fullName>
    </submittedName>
</protein>
<reference evidence="3" key="2">
    <citation type="journal article" date="2010" name="PLoS Genet.">
        <title>Structure, function, and evolution of the Thiomonas spp. genome.</title>
        <authorList>
            <person name="Arsene-Ploetze F."/>
            <person name="Koechler S."/>
            <person name="Marchal M."/>
            <person name="Coppee J.Y."/>
            <person name="Chandler M."/>
            <person name="Bonnefoy V."/>
            <person name="Brochier-Armanet C."/>
            <person name="Barakat M."/>
            <person name="Barbe V."/>
            <person name="Battaglia-Brunet F."/>
            <person name="Bruneel O."/>
            <person name="Bryan C.G."/>
            <person name="Cleiss-Arnold J."/>
            <person name="Cruveiller S."/>
            <person name="Erhardt M."/>
            <person name="Heinrich-Salmeron A."/>
            <person name="Hommais F."/>
            <person name="Joulian C."/>
            <person name="Krin E."/>
            <person name="Lieutaud A."/>
            <person name="Lievremont D."/>
            <person name="Michel C."/>
            <person name="Muller D."/>
            <person name="Ortet P."/>
            <person name="Proux C."/>
            <person name="Siguier P."/>
            <person name="Roche D."/>
            <person name="Rouy Z."/>
            <person name="Salvignol G."/>
            <person name="Slyemi D."/>
            <person name="Talla E."/>
            <person name="Weiss S."/>
            <person name="Weissenbach J."/>
            <person name="Medigue C."/>
            <person name="Bertin P.N."/>
        </authorList>
    </citation>
    <scope>NUCLEOTIDE SEQUENCE [LARGE SCALE GENOMIC DNA]</scope>
    <source>
        <strain evidence="3">DSM 22701 / CIP 110005 / 3As</strain>
    </source>
</reference>
<evidence type="ECO:0000313" key="4">
    <source>
        <dbReference type="Proteomes" id="UP000078599"/>
    </source>
</evidence>
<evidence type="ECO:0000313" key="3">
    <source>
        <dbReference type="Proteomes" id="UP000002372"/>
    </source>
</evidence>
<reference evidence="1" key="3">
    <citation type="submission" date="2010-07" db="EMBL/GenBank/DDBJ databases">
        <authorList>
            <person name="Genoscope - CEA"/>
        </authorList>
    </citation>
    <scope>NUCLEOTIDE SEQUENCE</scope>
    <source>
        <strain evidence="1">3As</strain>
    </source>
</reference>
<dbReference type="Proteomes" id="UP000002372">
    <property type="component" value="Chromosome"/>
</dbReference>
<gene>
    <name evidence="1" type="ordered locus">THI_3469</name>
    <name evidence="2" type="ORF">THICB1_70093</name>
</gene>
<dbReference type="Proteomes" id="UP000078599">
    <property type="component" value="Unassembled WGS sequence"/>
</dbReference>
<dbReference type="KEGG" id="thi:THI_3469"/>
<proteinExistence type="predicted"/>
<reference key="1">
    <citation type="submission" date="2009-07" db="EMBL/GenBank/DDBJ databases">
        <authorList>
            <person name="Genoscope - CEA"/>
        </authorList>
    </citation>
    <scope>NUCLEOTIDE SEQUENCE</scope>
    <source>
        <strain>3As</strain>
    </source>
</reference>
<dbReference type="RefSeq" id="WP_013107309.1">
    <property type="nucleotide sequence ID" value="NC_014145.1"/>
</dbReference>
<dbReference type="OrthoDB" id="9179977at2"/>
<evidence type="ECO:0000313" key="1">
    <source>
        <dbReference type="EMBL" id="CAZ90057.1"/>
    </source>
</evidence>
<organism evidence="1 3">
    <name type="scientific">Thiomonas arsenitoxydans (strain DSM 22701 / CIP 110005 / 3As)</name>
    <dbReference type="NCBI Taxonomy" id="426114"/>
    <lineage>
        <taxon>Bacteria</taxon>
        <taxon>Pseudomonadati</taxon>
        <taxon>Pseudomonadota</taxon>
        <taxon>Betaproteobacteria</taxon>
        <taxon>Burkholderiales</taxon>
        <taxon>Thiomonas</taxon>
    </lineage>
</organism>
<name>D6CNC9_THIA3</name>
<dbReference type="HOGENOM" id="CLU_1626307_0_0_4"/>
<dbReference type="AlphaFoldDB" id="D6CNC9"/>
<dbReference type="EMBL" id="FP475956">
    <property type="protein sequence ID" value="CAZ90057.1"/>
    <property type="molecule type" value="Genomic_DNA"/>
</dbReference>